<evidence type="ECO:0000313" key="4">
    <source>
        <dbReference type="Proteomes" id="UP001211907"/>
    </source>
</evidence>
<feature type="compositionally biased region" description="Basic and acidic residues" evidence="1">
    <location>
        <begin position="9"/>
        <end position="23"/>
    </location>
</feature>
<evidence type="ECO:0000313" key="3">
    <source>
        <dbReference type="EMBL" id="KAJ3089177.1"/>
    </source>
</evidence>
<keyword evidence="2" id="KW-0472">Membrane</keyword>
<proteinExistence type="predicted"/>
<evidence type="ECO:0000256" key="2">
    <source>
        <dbReference type="SAM" id="Phobius"/>
    </source>
</evidence>
<feature type="region of interest" description="Disordered" evidence="1">
    <location>
        <begin position="1"/>
        <end position="30"/>
    </location>
</feature>
<dbReference type="GO" id="GO:0015031">
    <property type="term" value="P:protein transport"/>
    <property type="evidence" value="ECO:0007669"/>
    <property type="project" value="UniProtKB-KW"/>
</dbReference>
<name>A0AAD5SQZ8_9FUNG</name>
<comment type="caution">
    <text evidence="3">The sequence shown here is derived from an EMBL/GenBank/DDBJ whole genome shotgun (WGS) entry which is preliminary data.</text>
</comment>
<dbReference type="AlphaFoldDB" id="A0AAD5SQZ8"/>
<accession>A0AAD5SQZ8</accession>
<dbReference type="PANTHER" id="PTHR35329">
    <property type="entry name" value="CHITIN SYNTHASE EXPORT CHAPERONE"/>
    <property type="match status" value="1"/>
</dbReference>
<dbReference type="PANTHER" id="PTHR35329:SF1">
    <property type="entry name" value="CHITIN SYNTHASE EXPORT CHAPERONE"/>
    <property type="match status" value="1"/>
</dbReference>
<dbReference type="GO" id="GO:0005789">
    <property type="term" value="C:endoplasmic reticulum membrane"/>
    <property type="evidence" value="ECO:0007669"/>
    <property type="project" value="UniProtKB-SubCell"/>
</dbReference>
<feature type="transmembrane region" description="Helical" evidence="2">
    <location>
        <begin position="160"/>
        <end position="189"/>
    </location>
</feature>
<dbReference type="Proteomes" id="UP001211907">
    <property type="component" value="Unassembled WGS sequence"/>
</dbReference>
<organism evidence="3 4">
    <name type="scientific">Physocladia obscura</name>
    <dbReference type="NCBI Taxonomy" id="109957"/>
    <lineage>
        <taxon>Eukaryota</taxon>
        <taxon>Fungi</taxon>
        <taxon>Fungi incertae sedis</taxon>
        <taxon>Chytridiomycota</taxon>
        <taxon>Chytridiomycota incertae sedis</taxon>
        <taxon>Chytridiomycetes</taxon>
        <taxon>Chytridiales</taxon>
        <taxon>Chytriomycetaceae</taxon>
        <taxon>Physocladia</taxon>
    </lineage>
</organism>
<dbReference type="GO" id="GO:0051082">
    <property type="term" value="F:unfolded protein binding"/>
    <property type="evidence" value="ECO:0007669"/>
    <property type="project" value="TreeGrafter"/>
</dbReference>
<dbReference type="GO" id="GO:0071555">
    <property type="term" value="P:cell wall organization"/>
    <property type="evidence" value="ECO:0007669"/>
    <property type="project" value="UniProtKB-KW"/>
</dbReference>
<keyword evidence="4" id="KW-1185">Reference proteome</keyword>
<dbReference type="Pfam" id="PF12271">
    <property type="entry name" value="Chs7"/>
    <property type="match status" value="2"/>
</dbReference>
<protein>
    <submittedName>
        <fullName evidence="3">Chitin synthase, class 7</fullName>
    </submittedName>
</protein>
<reference evidence="3" key="1">
    <citation type="submission" date="2020-05" db="EMBL/GenBank/DDBJ databases">
        <title>Phylogenomic resolution of chytrid fungi.</title>
        <authorList>
            <person name="Stajich J.E."/>
            <person name="Amses K."/>
            <person name="Simmons R."/>
            <person name="Seto K."/>
            <person name="Myers J."/>
            <person name="Bonds A."/>
            <person name="Quandt C.A."/>
            <person name="Barry K."/>
            <person name="Liu P."/>
            <person name="Grigoriev I."/>
            <person name="Longcore J.E."/>
            <person name="James T.Y."/>
        </authorList>
    </citation>
    <scope>NUCLEOTIDE SEQUENCE</scope>
    <source>
        <strain evidence="3">JEL0513</strain>
    </source>
</reference>
<feature type="non-terminal residue" evidence="3">
    <location>
        <position position="1"/>
    </location>
</feature>
<feature type="transmembrane region" description="Helical" evidence="2">
    <location>
        <begin position="209"/>
        <end position="232"/>
    </location>
</feature>
<feature type="transmembrane region" description="Helical" evidence="2">
    <location>
        <begin position="239"/>
        <end position="260"/>
    </location>
</feature>
<dbReference type="GO" id="GO:0006457">
    <property type="term" value="P:protein folding"/>
    <property type="evidence" value="ECO:0007669"/>
    <property type="project" value="TreeGrafter"/>
</dbReference>
<dbReference type="InterPro" id="IPR022057">
    <property type="entry name" value="Chs7"/>
</dbReference>
<sequence>MSSQAAATAERRLRAGDSDRDSVDGATAPPRACKVAKSGWLPLPSQSSRSSMYSTCTNPIRVVVCVVFVPVCGLRLRPNMNNFVFGTFDYACGQTALPLCPLVGSSLVTPICYARNVQIAGGFLLFEPATLLVEAVALVMTAVMIYNIKSRSFAVGNKEISFLFYMYAATILLEFFLVSGFIPMASFVYKEFWAVELNELVGTTPTILYTLYFILPLIFLTVYAILQIILVVNALDDRWALVDLLFAYLFFGVGVCLQFGVSNSLCGMASHYVDGVFFGAIFNLLAVMLVYKYWDEITKEDLEYAVGGKVQQPTNDII</sequence>
<keyword evidence="2" id="KW-0812">Transmembrane</keyword>
<keyword evidence="2" id="KW-1133">Transmembrane helix</keyword>
<feature type="transmembrane region" description="Helical" evidence="2">
    <location>
        <begin position="272"/>
        <end position="291"/>
    </location>
</feature>
<feature type="transmembrane region" description="Helical" evidence="2">
    <location>
        <begin position="129"/>
        <end position="148"/>
    </location>
</feature>
<evidence type="ECO:0000256" key="1">
    <source>
        <dbReference type="SAM" id="MobiDB-lite"/>
    </source>
</evidence>
<gene>
    <name evidence="3" type="primary">CHS7_1</name>
    <name evidence="3" type="ORF">HK100_007833</name>
</gene>
<dbReference type="EMBL" id="JADGJH010003725">
    <property type="protein sequence ID" value="KAJ3089177.1"/>
    <property type="molecule type" value="Genomic_DNA"/>
</dbReference>